<keyword evidence="3" id="KW-0456">Lyase</keyword>
<feature type="region of interest" description="Disordered" evidence="6">
    <location>
        <begin position="28"/>
        <end position="49"/>
    </location>
</feature>
<sequence length="395" mass="41199">MNRPSYSSLAPLALAALLLSACASTPVEPPTVSTPAPAPSPVPPPAAAPVPQGPAPIALSFASLTGWAEEDHLAALNAFRVGCGVAKDPALARVCGLAKAAKAVTGPGARSFIEANFRLEPVGGDGAGADGLLTAYFAPQYEARMSRNAEFSAPLRGLPADLVVLDLGPFEPALIGKKITGHVEGSTFVPYPDRAEIEAVPTDKPLAWMRPEELFFLQIQGSGVLVLPDGRRVRAVFAGTNGKPFVGVAIAMRDKGLLPDNNTSAESIRTWLAEHRGPEADAIMRLNPRYVFFRTVPDDGNEPAGAAGVALPPGRAIAVDPSHHAYGGFYWLDAAAPKLAGAFPTYRRAVTALDTGGAIKGEVRADLYIGSGAAAGVEAGRVRHTLRLYRLTPNP</sequence>
<keyword evidence="4" id="KW-0961">Cell wall biogenesis/degradation</keyword>
<keyword evidence="7" id="KW-0732">Signal</keyword>
<dbReference type="GO" id="GO:0009253">
    <property type="term" value="P:peptidoglycan catabolic process"/>
    <property type="evidence" value="ECO:0007669"/>
    <property type="project" value="TreeGrafter"/>
</dbReference>
<feature type="signal peptide" evidence="7">
    <location>
        <begin position="1"/>
        <end position="23"/>
    </location>
</feature>
<dbReference type="AlphaFoldDB" id="A0A2S1B7Q1"/>
<feature type="chain" id="PRO_5015527466" description="peptidoglycan lytic exotransglycosylase" evidence="7">
    <location>
        <begin position="24"/>
        <end position="395"/>
    </location>
</feature>
<dbReference type="PROSITE" id="PS51257">
    <property type="entry name" value="PROKAR_LIPOPROTEIN"/>
    <property type="match status" value="1"/>
</dbReference>
<gene>
    <name evidence="9" type="ORF">CA606_15510</name>
</gene>
<evidence type="ECO:0000313" key="10">
    <source>
        <dbReference type="Proteomes" id="UP000217311"/>
    </source>
</evidence>
<dbReference type="EMBL" id="CP023315">
    <property type="protein sequence ID" value="AWC68697.1"/>
    <property type="molecule type" value="Genomic_DNA"/>
</dbReference>
<dbReference type="GO" id="GO:0071555">
    <property type="term" value="P:cell wall organization"/>
    <property type="evidence" value="ECO:0007669"/>
    <property type="project" value="UniProtKB-KW"/>
</dbReference>
<feature type="domain" description="Lytic transglycosylase MltA" evidence="8">
    <location>
        <begin position="140"/>
        <end position="294"/>
    </location>
</feature>
<reference evidence="10" key="1">
    <citation type="submission" date="2017-09" db="EMBL/GenBank/DDBJ databases">
        <title>Genome evolution observed in wild isolates of Caulobacter crescentus.</title>
        <authorList>
            <person name="Ely B."/>
            <person name="Wilson K."/>
            <person name="Scott D."/>
        </authorList>
    </citation>
    <scope>NUCLEOTIDE SEQUENCE [LARGE SCALE GENOMIC DNA]</scope>
    <source>
        <strain evidence="10">CB13b1a</strain>
    </source>
</reference>
<dbReference type="PIRSF" id="PIRSF019422">
    <property type="entry name" value="MltA"/>
    <property type="match status" value="1"/>
</dbReference>
<dbReference type="SUPFAM" id="SSF50685">
    <property type="entry name" value="Barwin-like endoglucanases"/>
    <property type="match status" value="1"/>
</dbReference>
<dbReference type="GO" id="GO:0019867">
    <property type="term" value="C:outer membrane"/>
    <property type="evidence" value="ECO:0007669"/>
    <property type="project" value="InterPro"/>
</dbReference>
<protein>
    <recommendedName>
        <fullName evidence="2">peptidoglycan lytic exotransglycosylase</fullName>
        <ecNumber evidence="2">4.2.2.n1</ecNumber>
    </recommendedName>
    <alternativeName>
        <fullName evidence="5">Murein hydrolase A</fullName>
    </alternativeName>
</protein>
<dbReference type="InterPro" id="IPR005300">
    <property type="entry name" value="MltA_B"/>
</dbReference>
<dbReference type="InterPro" id="IPR036908">
    <property type="entry name" value="RlpA-like_sf"/>
</dbReference>
<dbReference type="InterPro" id="IPR010611">
    <property type="entry name" value="3D_dom"/>
</dbReference>
<evidence type="ECO:0000256" key="6">
    <source>
        <dbReference type="SAM" id="MobiDB-lite"/>
    </source>
</evidence>
<dbReference type="PANTHER" id="PTHR30124:SF0">
    <property type="entry name" value="MEMBRANE-BOUND LYTIC MUREIN TRANSGLYCOSYLASE A"/>
    <property type="match status" value="1"/>
</dbReference>
<evidence type="ECO:0000256" key="7">
    <source>
        <dbReference type="SAM" id="SignalP"/>
    </source>
</evidence>
<dbReference type="GO" id="GO:0009254">
    <property type="term" value="P:peptidoglycan turnover"/>
    <property type="evidence" value="ECO:0007669"/>
    <property type="project" value="InterPro"/>
</dbReference>
<evidence type="ECO:0000313" key="9">
    <source>
        <dbReference type="EMBL" id="AWC68697.1"/>
    </source>
</evidence>
<dbReference type="Pfam" id="PF03562">
    <property type="entry name" value="MltA"/>
    <property type="match status" value="1"/>
</dbReference>
<evidence type="ECO:0000256" key="5">
    <source>
        <dbReference type="ARBA" id="ARBA00030918"/>
    </source>
</evidence>
<dbReference type="GO" id="GO:0004553">
    <property type="term" value="F:hydrolase activity, hydrolyzing O-glycosyl compounds"/>
    <property type="evidence" value="ECO:0007669"/>
    <property type="project" value="InterPro"/>
</dbReference>
<proteinExistence type="predicted"/>
<evidence type="ECO:0000256" key="2">
    <source>
        <dbReference type="ARBA" id="ARBA00012587"/>
    </source>
</evidence>
<dbReference type="EC" id="4.2.2.n1" evidence="2"/>
<dbReference type="CDD" id="cd14668">
    <property type="entry name" value="mlta_B"/>
    <property type="match status" value="1"/>
</dbReference>
<evidence type="ECO:0000256" key="3">
    <source>
        <dbReference type="ARBA" id="ARBA00023239"/>
    </source>
</evidence>
<dbReference type="RefSeq" id="WP_181242704.1">
    <property type="nucleotide sequence ID" value="NZ_CP023315.3"/>
</dbReference>
<dbReference type="Gene3D" id="2.40.240.50">
    <property type="entry name" value="Barwin-like endoglucanases"/>
    <property type="match status" value="1"/>
</dbReference>
<dbReference type="CDD" id="cd14485">
    <property type="entry name" value="mltA_like_LT_A"/>
    <property type="match status" value="1"/>
</dbReference>
<evidence type="ECO:0000259" key="8">
    <source>
        <dbReference type="SMART" id="SM00925"/>
    </source>
</evidence>
<evidence type="ECO:0000256" key="1">
    <source>
        <dbReference type="ARBA" id="ARBA00001420"/>
    </source>
</evidence>
<dbReference type="GO" id="GO:0008933">
    <property type="term" value="F:peptidoglycan lytic transglycosylase activity"/>
    <property type="evidence" value="ECO:0007669"/>
    <property type="project" value="TreeGrafter"/>
</dbReference>
<organism evidence="9 10">
    <name type="scientific">Caulobacter vibrioides</name>
    <name type="common">Caulobacter crescentus</name>
    <dbReference type="NCBI Taxonomy" id="155892"/>
    <lineage>
        <taxon>Bacteria</taxon>
        <taxon>Pseudomonadati</taxon>
        <taxon>Pseudomonadota</taxon>
        <taxon>Alphaproteobacteria</taxon>
        <taxon>Caulobacterales</taxon>
        <taxon>Caulobacteraceae</taxon>
        <taxon>Caulobacter</taxon>
    </lineage>
</organism>
<dbReference type="Gene3D" id="2.40.40.10">
    <property type="entry name" value="RlpA-like domain"/>
    <property type="match status" value="1"/>
</dbReference>
<dbReference type="Pfam" id="PF06725">
    <property type="entry name" value="3D"/>
    <property type="match status" value="1"/>
</dbReference>
<name>A0A2S1B7Q1_CAUVI</name>
<feature type="compositionally biased region" description="Pro residues" evidence="6">
    <location>
        <begin position="36"/>
        <end position="49"/>
    </location>
</feature>
<evidence type="ECO:0000256" key="4">
    <source>
        <dbReference type="ARBA" id="ARBA00023316"/>
    </source>
</evidence>
<accession>A0A2S1B7Q1</accession>
<dbReference type="SMART" id="SM00925">
    <property type="entry name" value="MltA"/>
    <property type="match status" value="1"/>
</dbReference>
<comment type="catalytic activity">
    <reaction evidence="1">
        <text>Exolytic cleavage of the (1-&gt;4)-beta-glycosidic linkage between N-acetylmuramic acid (MurNAc) and N-acetylglucosamine (GlcNAc) residues in peptidoglycan, from either the reducing or the non-reducing ends of the peptidoglycan chains, with concomitant formation of a 1,6-anhydrobond in the MurNAc residue.</text>
        <dbReference type="EC" id="4.2.2.n1"/>
    </reaction>
</comment>
<dbReference type="Proteomes" id="UP000217311">
    <property type="component" value="Chromosome"/>
</dbReference>
<dbReference type="InterPro" id="IPR026044">
    <property type="entry name" value="MltA"/>
</dbReference>
<dbReference type="PANTHER" id="PTHR30124">
    <property type="entry name" value="MEMBRANE-BOUND LYTIC MUREIN TRANSGLYCOSYLASE A"/>
    <property type="match status" value="1"/>
</dbReference>